<dbReference type="PROSITE" id="PS50022">
    <property type="entry name" value="FA58C_3"/>
    <property type="match status" value="1"/>
</dbReference>
<evidence type="ECO:0000256" key="2">
    <source>
        <dbReference type="ARBA" id="ARBA00004613"/>
    </source>
</evidence>
<accession>A0A3B4AI85</accession>
<evidence type="ECO:0000256" key="7">
    <source>
        <dbReference type="SAM" id="MobiDB-lite"/>
    </source>
</evidence>
<evidence type="ECO:0000313" key="10">
    <source>
        <dbReference type="Proteomes" id="UP000261520"/>
    </source>
</evidence>
<dbReference type="PANTHER" id="PTHR46806">
    <property type="entry name" value="F5/8 TYPE C DOMAIN-CONTAINING PROTEIN"/>
    <property type="match status" value="1"/>
</dbReference>
<dbReference type="SUPFAM" id="SSF49785">
    <property type="entry name" value="Galactose-binding domain-like"/>
    <property type="match status" value="1"/>
</dbReference>
<comment type="subcellular location">
    <subcellularLocation>
        <location evidence="1">Endomembrane system</location>
        <topology evidence="1">Peripheral membrane protein</topology>
    </subcellularLocation>
    <subcellularLocation>
        <location evidence="2">Secreted</location>
    </subcellularLocation>
</comment>
<reference evidence="9" key="2">
    <citation type="submission" date="2025-09" db="UniProtKB">
        <authorList>
            <consortium name="Ensembl"/>
        </authorList>
    </citation>
    <scope>IDENTIFICATION</scope>
</reference>
<keyword evidence="6" id="KW-1015">Disulfide bond</keyword>
<dbReference type="Gene3D" id="2.60.120.260">
    <property type="entry name" value="Galactose-binding domain-like"/>
    <property type="match status" value="1"/>
</dbReference>
<keyword evidence="5" id="KW-0472">Membrane</keyword>
<dbReference type="Ensembl" id="ENSPMGT00000017959.1">
    <property type="protein sequence ID" value="ENSPMGP00000016822.1"/>
    <property type="gene ID" value="ENSPMGG00000013799.1"/>
</dbReference>
<keyword evidence="4" id="KW-0130">Cell adhesion</keyword>
<feature type="compositionally biased region" description="Polar residues" evidence="7">
    <location>
        <begin position="26"/>
        <end position="42"/>
    </location>
</feature>
<dbReference type="GO" id="GO:0005576">
    <property type="term" value="C:extracellular region"/>
    <property type="evidence" value="ECO:0007669"/>
    <property type="project" value="UniProtKB-SubCell"/>
</dbReference>
<dbReference type="Pfam" id="PF00754">
    <property type="entry name" value="F5_F8_type_C"/>
    <property type="match status" value="1"/>
</dbReference>
<feature type="domain" description="F5/8 type C" evidence="8">
    <location>
        <begin position="17"/>
        <end position="119"/>
    </location>
</feature>
<keyword evidence="10" id="KW-1185">Reference proteome</keyword>
<dbReference type="InterPro" id="IPR008979">
    <property type="entry name" value="Galactose-bd-like_sf"/>
</dbReference>
<evidence type="ECO:0000256" key="4">
    <source>
        <dbReference type="ARBA" id="ARBA00022889"/>
    </source>
</evidence>
<dbReference type="GO" id="GO:0012505">
    <property type="term" value="C:endomembrane system"/>
    <property type="evidence" value="ECO:0007669"/>
    <property type="project" value="UniProtKB-SubCell"/>
</dbReference>
<dbReference type="GO" id="GO:0038023">
    <property type="term" value="F:signaling receptor activity"/>
    <property type="evidence" value="ECO:0007669"/>
    <property type="project" value="TreeGrafter"/>
</dbReference>
<organism evidence="9 10">
    <name type="scientific">Periophthalmus magnuspinnatus</name>
    <dbReference type="NCBI Taxonomy" id="409849"/>
    <lineage>
        <taxon>Eukaryota</taxon>
        <taxon>Metazoa</taxon>
        <taxon>Chordata</taxon>
        <taxon>Craniata</taxon>
        <taxon>Vertebrata</taxon>
        <taxon>Euteleostomi</taxon>
        <taxon>Actinopterygii</taxon>
        <taxon>Neopterygii</taxon>
        <taxon>Teleostei</taxon>
        <taxon>Neoteleostei</taxon>
        <taxon>Acanthomorphata</taxon>
        <taxon>Gobiaria</taxon>
        <taxon>Gobiiformes</taxon>
        <taxon>Gobioidei</taxon>
        <taxon>Gobiidae</taxon>
        <taxon>Oxudercinae</taxon>
        <taxon>Periophthalmus</taxon>
    </lineage>
</organism>
<dbReference type="Proteomes" id="UP000261520">
    <property type="component" value="Unplaced"/>
</dbReference>
<name>A0A3B4AI85_9GOBI</name>
<dbReference type="STRING" id="409849.ENSPMGP00000016822"/>
<dbReference type="AlphaFoldDB" id="A0A3B4AI85"/>
<evidence type="ECO:0000256" key="3">
    <source>
        <dbReference type="ARBA" id="ARBA00022525"/>
    </source>
</evidence>
<evidence type="ECO:0000256" key="6">
    <source>
        <dbReference type="ARBA" id="ARBA00023157"/>
    </source>
</evidence>
<evidence type="ECO:0000313" key="9">
    <source>
        <dbReference type="Ensembl" id="ENSPMGP00000016822.1"/>
    </source>
</evidence>
<proteinExistence type="predicted"/>
<dbReference type="InterPro" id="IPR050633">
    <property type="entry name" value="Neuropilin_MCO_CoagFactor"/>
</dbReference>
<dbReference type="PROSITE" id="PS01285">
    <property type="entry name" value="FA58C_1"/>
    <property type="match status" value="1"/>
</dbReference>
<dbReference type="InterPro" id="IPR000421">
    <property type="entry name" value="FA58C"/>
</dbReference>
<sequence length="119" mass="13505">MRSNRTKPTPIYGPSTLRSDQRRAKSLSQLNSHITASSTASSWYGGPWKPYYARLNKQGTINAWQARTNNLEQWLQVELPHTKKITGIVTQGAKSLGKEMYVISFSLQFSNDGNVWNLF</sequence>
<evidence type="ECO:0000259" key="8">
    <source>
        <dbReference type="PROSITE" id="PS50022"/>
    </source>
</evidence>
<dbReference type="GO" id="GO:0005886">
    <property type="term" value="C:plasma membrane"/>
    <property type="evidence" value="ECO:0007669"/>
    <property type="project" value="TreeGrafter"/>
</dbReference>
<evidence type="ECO:0000256" key="5">
    <source>
        <dbReference type="ARBA" id="ARBA00023136"/>
    </source>
</evidence>
<feature type="region of interest" description="Disordered" evidence="7">
    <location>
        <begin position="1"/>
        <end position="46"/>
    </location>
</feature>
<protein>
    <recommendedName>
        <fullName evidence="8">F5/8 type C domain-containing protein</fullName>
    </recommendedName>
</protein>
<keyword evidence="3" id="KW-0964">Secreted</keyword>
<dbReference type="GO" id="GO:0007155">
    <property type="term" value="P:cell adhesion"/>
    <property type="evidence" value="ECO:0007669"/>
    <property type="project" value="UniProtKB-KW"/>
</dbReference>
<dbReference type="PANTHER" id="PTHR46806:SF5">
    <property type="entry name" value="F5_8 TYPE C DOMAIN-CONTAINING PROTEIN"/>
    <property type="match status" value="1"/>
</dbReference>
<reference evidence="9" key="1">
    <citation type="submission" date="2025-08" db="UniProtKB">
        <authorList>
            <consortium name="Ensembl"/>
        </authorList>
    </citation>
    <scope>IDENTIFICATION</scope>
</reference>
<evidence type="ECO:0000256" key="1">
    <source>
        <dbReference type="ARBA" id="ARBA00004184"/>
    </source>
</evidence>